<evidence type="ECO:0000256" key="6">
    <source>
        <dbReference type="SAM" id="SignalP"/>
    </source>
</evidence>
<organism evidence="9 10">
    <name type="scientific">Paralabilibaculum antarcticum</name>
    <dbReference type="NCBI Taxonomy" id="2912572"/>
    <lineage>
        <taxon>Bacteria</taxon>
        <taxon>Pseudomonadati</taxon>
        <taxon>Bacteroidota</taxon>
        <taxon>Bacteroidia</taxon>
        <taxon>Marinilabiliales</taxon>
        <taxon>Marinifilaceae</taxon>
        <taxon>Paralabilibaculum</taxon>
    </lineage>
</organism>
<dbReference type="Pfam" id="PF14322">
    <property type="entry name" value="SusD-like_3"/>
    <property type="match status" value="1"/>
</dbReference>
<comment type="subcellular location">
    <subcellularLocation>
        <location evidence="1">Cell outer membrane</location>
    </subcellularLocation>
</comment>
<feature type="domain" description="RagB/SusD" evidence="7">
    <location>
        <begin position="277"/>
        <end position="554"/>
    </location>
</feature>
<evidence type="ECO:0000313" key="9">
    <source>
        <dbReference type="EMBL" id="MDE5417386.1"/>
    </source>
</evidence>
<evidence type="ECO:0000313" key="10">
    <source>
        <dbReference type="Proteomes" id="UP001528920"/>
    </source>
</evidence>
<dbReference type="RefSeq" id="WP_275108725.1">
    <property type="nucleotide sequence ID" value="NZ_JAKJSC010000001.1"/>
</dbReference>
<dbReference type="InterPro" id="IPR011990">
    <property type="entry name" value="TPR-like_helical_dom_sf"/>
</dbReference>
<sequence length="554" mass="62315">MKMFRKTKYISLLASALIGFTACNSYIEEDNYTNLTSESYITEDNADQLVVGVYQSLRDVYKDYSLNLYGTDLFTQQNELFAYNTLNEYFDINDGNGSAASYWKSNYELVSNANVVISRYNNDVSWSAAKEDDKNYGLAQAKSLRALAFYNLVQQFGGVVLELAETNSIRADYARSSEEECYSLIISDLEESIPNLMDSPETGRLSKRAAQHLLADVYLTRGYKSFAGADDFSTAASLAELAIGSYDIRSQSYAQVFDFDNQENAEVLFAVQYGTGTEYADRNNNKHSILMNQVFNYPGVSRANPYGQTSISIMPTEFFFGLLADNDTRDAATLHRAIIATEAVTYETEFGVNEVNVGDTVVYYPKTALSTAELATKLNSYYVYQPDEYYYGIPENVDGAIYQYSTNQNRTNFPIFKKFDDQGFDGAEGGYRDCFVFRVAESHLIAAEAYLEAGNVIKALEHLNIVRERATGVVDSYSSITIDNILDERAVELAGEENRWAVLKRSGKLEERINLYNPHVIDHGSFDANIHLLRPIPEHELNLSDGSLEQNYGY</sequence>
<dbReference type="SUPFAM" id="SSF48452">
    <property type="entry name" value="TPR-like"/>
    <property type="match status" value="1"/>
</dbReference>
<dbReference type="InterPro" id="IPR033985">
    <property type="entry name" value="SusD-like_N"/>
</dbReference>
<feature type="domain" description="SusD-like N-terminal" evidence="8">
    <location>
        <begin position="26"/>
        <end position="219"/>
    </location>
</feature>
<dbReference type="InterPro" id="IPR012944">
    <property type="entry name" value="SusD_RagB_dom"/>
</dbReference>
<feature type="chain" id="PRO_5047255959" evidence="6">
    <location>
        <begin position="28"/>
        <end position="554"/>
    </location>
</feature>
<evidence type="ECO:0000256" key="1">
    <source>
        <dbReference type="ARBA" id="ARBA00004442"/>
    </source>
</evidence>
<keyword evidence="4" id="KW-0472">Membrane</keyword>
<keyword evidence="10" id="KW-1185">Reference proteome</keyword>
<keyword evidence="5" id="KW-0998">Cell outer membrane</keyword>
<keyword evidence="3 6" id="KW-0732">Signal</keyword>
<name>A0ABT5VPM1_9BACT</name>
<evidence type="ECO:0000259" key="8">
    <source>
        <dbReference type="Pfam" id="PF14322"/>
    </source>
</evidence>
<gene>
    <name evidence="9" type="ORF">L3049_05135</name>
</gene>
<evidence type="ECO:0000256" key="4">
    <source>
        <dbReference type="ARBA" id="ARBA00023136"/>
    </source>
</evidence>
<feature type="signal peptide" evidence="6">
    <location>
        <begin position="1"/>
        <end position="27"/>
    </location>
</feature>
<evidence type="ECO:0000259" key="7">
    <source>
        <dbReference type="Pfam" id="PF07980"/>
    </source>
</evidence>
<dbReference type="EMBL" id="JAKJSC010000001">
    <property type="protein sequence ID" value="MDE5417386.1"/>
    <property type="molecule type" value="Genomic_DNA"/>
</dbReference>
<evidence type="ECO:0000256" key="5">
    <source>
        <dbReference type="ARBA" id="ARBA00023237"/>
    </source>
</evidence>
<dbReference type="Proteomes" id="UP001528920">
    <property type="component" value="Unassembled WGS sequence"/>
</dbReference>
<dbReference type="Gene3D" id="1.25.40.390">
    <property type="match status" value="1"/>
</dbReference>
<comment type="similarity">
    <text evidence="2">Belongs to the SusD family.</text>
</comment>
<protein>
    <submittedName>
        <fullName evidence="9">RagB/SusD family nutrient uptake outer membrane protein</fullName>
    </submittedName>
</protein>
<dbReference type="PROSITE" id="PS51257">
    <property type="entry name" value="PROKAR_LIPOPROTEIN"/>
    <property type="match status" value="1"/>
</dbReference>
<dbReference type="Pfam" id="PF07980">
    <property type="entry name" value="SusD_RagB"/>
    <property type="match status" value="1"/>
</dbReference>
<proteinExistence type="inferred from homology"/>
<evidence type="ECO:0000256" key="3">
    <source>
        <dbReference type="ARBA" id="ARBA00022729"/>
    </source>
</evidence>
<accession>A0ABT5VPM1</accession>
<reference evidence="9 10" key="1">
    <citation type="submission" date="2022-01" db="EMBL/GenBank/DDBJ databases">
        <title>Labilibaculum sp. nov, a marine bacterium isolated from Antarctica.</title>
        <authorList>
            <person name="Dai W."/>
        </authorList>
    </citation>
    <scope>NUCLEOTIDE SEQUENCE [LARGE SCALE GENOMIC DNA]</scope>
    <source>
        <strain evidence="9 10">DW002</strain>
    </source>
</reference>
<evidence type="ECO:0000256" key="2">
    <source>
        <dbReference type="ARBA" id="ARBA00006275"/>
    </source>
</evidence>
<comment type="caution">
    <text evidence="9">The sequence shown here is derived from an EMBL/GenBank/DDBJ whole genome shotgun (WGS) entry which is preliminary data.</text>
</comment>